<dbReference type="Proteomes" id="UP001239994">
    <property type="component" value="Unassembled WGS sequence"/>
</dbReference>
<feature type="chain" id="PRO_5042187392" description="Immunoglobulin V-set domain-containing protein" evidence="2">
    <location>
        <begin position="27"/>
        <end position="269"/>
    </location>
</feature>
<comment type="caution">
    <text evidence="3">The sequence shown here is derived from an EMBL/GenBank/DDBJ whole genome shotgun (WGS) entry which is preliminary data.</text>
</comment>
<feature type="transmembrane region" description="Helical" evidence="1">
    <location>
        <begin position="133"/>
        <end position="156"/>
    </location>
</feature>
<organism evidence="3 4">
    <name type="scientific">Electrophorus voltai</name>
    <dbReference type="NCBI Taxonomy" id="2609070"/>
    <lineage>
        <taxon>Eukaryota</taxon>
        <taxon>Metazoa</taxon>
        <taxon>Chordata</taxon>
        <taxon>Craniata</taxon>
        <taxon>Vertebrata</taxon>
        <taxon>Euteleostomi</taxon>
        <taxon>Actinopterygii</taxon>
        <taxon>Neopterygii</taxon>
        <taxon>Teleostei</taxon>
        <taxon>Ostariophysi</taxon>
        <taxon>Gymnotiformes</taxon>
        <taxon>Gymnotoidei</taxon>
        <taxon>Gymnotidae</taxon>
        <taxon>Electrophorus</taxon>
    </lineage>
</organism>
<sequence>MAGIWRCMALCLLMLHTGTVPHGQLALYVQEQASVQFVIPKQERQFLILDWIHRAEHVVVSYNHKHKDIVKKPWDNVEFNMETFALTLKNVQKNQSGEYVAKMRTSSTNQIVAHYRIFVQDNVEHNKEEETTLLGIFGILVIVTALVIIACVGLLWSVKKDDMRERETTEMHLYSNSESVRSNSIYMNIHTNRNSTSSVPLEGHTVNTYVKEDSDYSIYMNSGLLSEVREGESGSVDDCVCTEMDDICGAYGSTMESENIYANHDTGCL</sequence>
<name>A0AAD8Z3I1_9TELE</name>
<dbReference type="Gene3D" id="2.60.40.10">
    <property type="entry name" value="Immunoglobulins"/>
    <property type="match status" value="1"/>
</dbReference>
<evidence type="ECO:0000256" key="2">
    <source>
        <dbReference type="SAM" id="SignalP"/>
    </source>
</evidence>
<keyword evidence="2" id="KW-0732">Signal</keyword>
<protein>
    <recommendedName>
        <fullName evidence="5">Immunoglobulin V-set domain-containing protein</fullName>
    </recommendedName>
</protein>
<feature type="signal peptide" evidence="2">
    <location>
        <begin position="1"/>
        <end position="26"/>
    </location>
</feature>
<dbReference type="InterPro" id="IPR013783">
    <property type="entry name" value="Ig-like_fold"/>
</dbReference>
<evidence type="ECO:0008006" key="5">
    <source>
        <dbReference type="Google" id="ProtNLM"/>
    </source>
</evidence>
<dbReference type="AlphaFoldDB" id="A0AAD8Z3I1"/>
<evidence type="ECO:0000313" key="4">
    <source>
        <dbReference type="Proteomes" id="UP001239994"/>
    </source>
</evidence>
<proteinExistence type="predicted"/>
<reference evidence="3" key="1">
    <citation type="submission" date="2023-03" db="EMBL/GenBank/DDBJ databases">
        <title>Electrophorus voltai genome.</title>
        <authorList>
            <person name="Bian C."/>
        </authorList>
    </citation>
    <scope>NUCLEOTIDE SEQUENCE</scope>
    <source>
        <strain evidence="3">CB-2022</strain>
        <tissue evidence="3">Muscle</tissue>
    </source>
</reference>
<dbReference type="EMBL" id="JAROKS010000021">
    <property type="protein sequence ID" value="KAK1790796.1"/>
    <property type="molecule type" value="Genomic_DNA"/>
</dbReference>
<evidence type="ECO:0000256" key="1">
    <source>
        <dbReference type="SAM" id="Phobius"/>
    </source>
</evidence>
<keyword evidence="1" id="KW-0472">Membrane</keyword>
<gene>
    <name evidence="3" type="ORF">P4O66_014653</name>
</gene>
<accession>A0AAD8Z3I1</accession>
<keyword evidence="1" id="KW-0812">Transmembrane</keyword>
<keyword evidence="4" id="KW-1185">Reference proteome</keyword>
<evidence type="ECO:0000313" key="3">
    <source>
        <dbReference type="EMBL" id="KAK1790796.1"/>
    </source>
</evidence>
<keyword evidence="1" id="KW-1133">Transmembrane helix</keyword>